<dbReference type="HOGENOM" id="CLU_2239469_0_0_1"/>
<dbReference type="InParanoid" id="T1FDL2"/>
<protein>
    <submittedName>
        <fullName evidence="1 2">Uncharacterized protein</fullName>
    </submittedName>
</protein>
<dbReference type="GeneID" id="20206911"/>
<accession>T1FDL2</accession>
<dbReference type="AlphaFoldDB" id="T1FDL2"/>
<evidence type="ECO:0000313" key="2">
    <source>
        <dbReference type="EnsemblMetazoa" id="HelroP178699"/>
    </source>
</evidence>
<organism evidence="2 3">
    <name type="scientific">Helobdella robusta</name>
    <name type="common">Californian leech</name>
    <dbReference type="NCBI Taxonomy" id="6412"/>
    <lineage>
        <taxon>Eukaryota</taxon>
        <taxon>Metazoa</taxon>
        <taxon>Spiralia</taxon>
        <taxon>Lophotrochozoa</taxon>
        <taxon>Annelida</taxon>
        <taxon>Clitellata</taxon>
        <taxon>Hirudinea</taxon>
        <taxon>Rhynchobdellida</taxon>
        <taxon>Glossiphoniidae</taxon>
        <taxon>Helobdella</taxon>
    </lineage>
</organism>
<dbReference type="RefSeq" id="XP_009025031.1">
    <property type="nucleotide sequence ID" value="XM_009026783.1"/>
</dbReference>
<dbReference type="EMBL" id="AMQM01006530">
    <property type="status" value="NOT_ANNOTATED_CDS"/>
    <property type="molecule type" value="Genomic_DNA"/>
</dbReference>
<dbReference type="EMBL" id="KB097487">
    <property type="protein sequence ID" value="ESN96900.1"/>
    <property type="molecule type" value="Genomic_DNA"/>
</dbReference>
<gene>
    <name evidence="2" type="primary">20206911</name>
    <name evidence="1" type="ORF">HELRODRAFT_178699</name>
</gene>
<dbReference type="KEGG" id="hro:HELRODRAFT_178699"/>
<sequence>MFVISYIHRLRQTSYEVCEVCATTGCTIMFTLSHKFSINARRYQCDSKKAFGFINVLHIQIHGTSNQKLKHQIPSKNKLIFCVDTEHSKKCDSEDRKLTAGLTVS</sequence>
<reference evidence="2" key="3">
    <citation type="submission" date="2015-06" db="UniProtKB">
        <authorList>
            <consortium name="EnsemblMetazoa"/>
        </authorList>
    </citation>
    <scope>IDENTIFICATION</scope>
</reference>
<evidence type="ECO:0000313" key="1">
    <source>
        <dbReference type="EMBL" id="ESN96900.1"/>
    </source>
</evidence>
<keyword evidence="3" id="KW-1185">Reference proteome</keyword>
<evidence type="ECO:0000313" key="3">
    <source>
        <dbReference type="Proteomes" id="UP000015101"/>
    </source>
</evidence>
<dbReference type="Proteomes" id="UP000015101">
    <property type="component" value="Unassembled WGS sequence"/>
</dbReference>
<dbReference type="EnsemblMetazoa" id="HelroT178699">
    <property type="protein sequence ID" value="HelroP178699"/>
    <property type="gene ID" value="HelroG178699"/>
</dbReference>
<proteinExistence type="predicted"/>
<reference evidence="1 3" key="2">
    <citation type="journal article" date="2013" name="Nature">
        <title>Insights into bilaterian evolution from three spiralian genomes.</title>
        <authorList>
            <person name="Simakov O."/>
            <person name="Marletaz F."/>
            <person name="Cho S.J."/>
            <person name="Edsinger-Gonzales E."/>
            <person name="Havlak P."/>
            <person name="Hellsten U."/>
            <person name="Kuo D.H."/>
            <person name="Larsson T."/>
            <person name="Lv J."/>
            <person name="Arendt D."/>
            <person name="Savage R."/>
            <person name="Osoegawa K."/>
            <person name="de Jong P."/>
            <person name="Grimwood J."/>
            <person name="Chapman J.A."/>
            <person name="Shapiro H."/>
            <person name="Aerts A."/>
            <person name="Otillar R.P."/>
            <person name="Terry A.Y."/>
            <person name="Boore J.L."/>
            <person name="Grigoriev I.V."/>
            <person name="Lindberg D.R."/>
            <person name="Seaver E.C."/>
            <person name="Weisblat D.A."/>
            <person name="Putnam N.H."/>
            <person name="Rokhsar D.S."/>
        </authorList>
    </citation>
    <scope>NUCLEOTIDE SEQUENCE</scope>
</reference>
<dbReference type="CTD" id="20206911"/>
<reference evidence="3" key="1">
    <citation type="submission" date="2012-12" db="EMBL/GenBank/DDBJ databases">
        <authorList>
            <person name="Hellsten U."/>
            <person name="Grimwood J."/>
            <person name="Chapman J.A."/>
            <person name="Shapiro H."/>
            <person name="Aerts A."/>
            <person name="Otillar R.P."/>
            <person name="Terry A.Y."/>
            <person name="Boore J.L."/>
            <person name="Simakov O."/>
            <person name="Marletaz F."/>
            <person name="Cho S.-J."/>
            <person name="Edsinger-Gonzales E."/>
            <person name="Havlak P."/>
            <person name="Kuo D.-H."/>
            <person name="Larsson T."/>
            <person name="Lv J."/>
            <person name="Arendt D."/>
            <person name="Savage R."/>
            <person name="Osoegawa K."/>
            <person name="de Jong P."/>
            <person name="Lindberg D.R."/>
            <person name="Seaver E.C."/>
            <person name="Weisblat D.A."/>
            <person name="Putnam N.H."/>
            <person name="Grigoriev I.V."/>
            <person name="Rokhsar D.S."/>
        </authorList>
    </citation>
    <scope>NUCLEOTIDE SEQUENCE</scope>
</reference>
<name>T1FDL2_HELRO</name>